<dbReference type="GO" id="GO:0005886">
    <property type="term" value="C:plasma membrane"/>
    <property type="evidence" value="ECO:0007669"/>
    <property type="project" value="UniProtKB-SubCell"/>
</dbReference>
<dbReference type="SUPFAM" id="SSF81653">
    <property type="entry name" value="Calcium ATPase, transduction domain A"/>
    <property type="match status" value="1"/>
</dbReference>
<dbReference type="NCBIfam" id="TIGR01494">
    <property type="entry name" value="ATPase_P-type"/>
    <property type="match status" value="1"/>
</dbReference>
<feature type="domain" description="P-type ATPase A" evidence="12">
    <location>
        <begin position="119"/>
        <end position="217"/>
    </location>
</feature>
<evidence type="ECO:0000256" key="2">
    <source>
        <dbReference type="ARBA" id="ARBA00006024"/>
    </source>
</evidence>
<dbReference type="InterPro" id="IPR018303">
    <property type="entry name" value="ATPase_P-typ_P_site"/>
</dbReference>
<dbReference type="InterPro" id="IPR044492">
    <property type="entry name" value="P_typ_ATPase_HD_dom"/>
</dbReference>
<comment type="similarity">
    <text evidence="2 11">Belongs to the cation transport ATPase (P-type) (TC 3.A.3) family. Type IB subfamily.</text>
</comment>
<dbReference type="InterPro" id="IPR008250">
    <property type="entry name" value="ATPase_P-typ_transduc_dom_A_sf"/>
</dbReference>
<dbReference type="InterPro" id="IPR051014">
    <property type="entry name" value="Cation_Transport_ATPase_IB"/>
</dbReference>
<dbReference type="GO" id="GO:0005524">
    <property type="term" value="F:ATP binding"/>
    <property type="evidence" value="ECO:0007669"/>
    <property type="project" value="UniProtKB-UniRule"/>
</dbReference>
<evidence type="ECO:0000313" key="14">
    <source>
        <dbReference type="Proteomes" id="UP000051324"/>
    </source>
</evidence>
<comment type="catalytic activity">
    <reaction evidence="10">
        <text>Cd(2+)(in) + ATP + H2O = Cd(2+)(out) + ADP + phosphate + H(+)</text>
        <dbReference type="Rhea" id="RHEA:12132"/>
        <dbReference type="ChEBI" id="CHEBI:15377"/>
        <dbReference type="ChEBI" id="CHEBI:15378"/>
        <dbReference type="ChEBI" id="CHEBI:30616"/>
        <dbReference type="ChEBI" id="CHEBI:43474"/>
        <dbReference type="ChEBI" id="CHEBI:48775"/>
        <dbReference type="ChEBI" id="CHEBI:456216"/>
        <dbReference type="EC" id="7.2.2.21"/>
    </reaction>
</comment>
<feature type="transmembrane region" description="Helical" evidence="11">
    <location>
        <begin position="593"/>
        <end position="615"/>
    </location>
</feature>
<dbReference type="PRINTS" id="PR00120">
    <property type="entry name" value="HATPASE"/>
</dbReference>
<evidence type="ECO:0000256" key="9">
    <source>
        <dbReference type="ARBA" id="ARBA00039103"/>
    </source>
</evidence>
<dbReference type="SUPFAM" id="SSF56784">
    <property type="entry name" value="HAD-like"/>
    <property type="match status" value="1"/>
</dbReference>
<keyword evidence="11" id="KW-0067">ATP-binding</keyword>
<evidence type="ECO:0000256" key="8">
    <source>
        <dbReference type="ARBA" id="ARBA00023136"/>
    </source>
</evidence>
<dbReference type="InterPro" id="IPR036412">
    <property type="entry name" value="HAD-like_sf"/>
</dbReference>
<dbReference type="PROSITE" id="PS00154">
    <property type="entry name" value="ATPASE_E1_E2"/>
    <property type="match status" value="1"/>
</dbReference>
<dbReference type="Gene3D" id="3.40.1110.10">
    <property type="entry name" value="Calcium-transporting ATPase, cytoplasmic domain N"/>
    <property type="match status" value="1"/>
</dbReference>
<keyword evidence="8 11" id="KW-0472">Membrane</keyword>
<keyword evidence="7 11" id="KW-1133">Transmembrane helix</keyword>
<comment type="subcellular location">
    <subcellularLocation>
        <location evidence="11">Cell membrane</location>
    </subcellularLocation>
    <subcellularLocation>
        <location evidence="1">Membrane</location>
        <topology evidence="1">Multi-pass membrane protein</topology>
    </subcellularLocation>
</comment>
<feature type="transmembrane region" description="Helical" evidence="11">
    <location>
        <begin position="35"/>
        <end position="54"/>
    </location>
</feature>
<dbReference type="NCBIfam" id="TIGR01525">
    <property type="entry name" value="ATPase-IB_hvy"/>
    <property type="match status" value="1"/>
</dbReference>
<keyword evidence="11" id="KW-0547">Nucleotide-binding</keyword>
<dbReference type="GO" id="GO:0046872">
    <property type="term" value="F:metal ion binding"/>
    <property type="evidence" value="ECO:0007669"/>
    <property type="project" value="UniProtKB-KW"/>
</dbReference>
<dbReference type="InterPro" id="IPR027256">
    <property type="entry name" value="P-typ_ATPase_IB"/>
</dbReference>
<dbReference type="GO" id="GO:0016887">
    <property type="term" value="F:ATP hydrolysis activity"/>
    <property type="evidence" value="ECO:0007669"/>
    <property type="project" value="InterPro"/>
</dbReference>
<dbReference type="Gene3D" id="3.40.50.1000">
    <property type="entry name" value="HAD superfamily/HAD-like"/>
    <property type="match status" value="1"/>
</dbReference>
<keyword evidence="4 11" id="KW-0812">Transmembrane</keyword>
<dbReference type="PATRIC" id="fig|1423724.4.peg.1766"/>
<dbReference type="SFLD" id="SFLDG00002">
    <property type="entry name" value="C1.7:_P-type_atpase_like"/>
    <property type="match status" value="1"/>
</dbReference>
<dbReference type="Proteomes" id="UP000051324">
    <property type="component" value="Unassembled WGS sequence"/>
</dbReference>
<dbReference type="Gene3D" id="2.70.150.10">
    <property type="entry name" value="Calcium-transporting ATPase, cytoplasmic transduction domain A"/>
    <property type="match status" value="1"/>
</dbReference>
<keyword evidence="5 11" id="KW-0479">Metal-binding</keyword>
<evidence type="ECO:0000256" key="7">
    <source>
        <dbReference type="ARBA" id="ARBA00022989"/>
    </source>
</evidence>
<dbReference type="Pfam" id="PF00122">
    <property type="entry name" value="E1-E2_ATPase"/>
    <property type="match status" value="1"/>
</dbReference>
<dbReference type="GO" id="GO:0008551">
    <property type="term" value="F:P-type cadmium transporter activity"/>
    <property type="evidence" value="ECO:0007669"/>
    <property type="project" value="UniProtKB-EC"/>
</dbReference>
<keyword evidence="11" id="KW-1003">Cell membrane</keyword>
<dbReference type="AlphaFoldDB" id="A0A0R1U1K3"/>
<evidence type="ECO:0000313" key="13">
    <source>
        <dbReference type="EMBL" id="KRL87271.1"/>
    </source>
</evidence>
<reference evidence="13 14" key="1">
    <citation type="journal article" date="2015" name="Genome Announc.">
        <title>Expanding the biotechnology potential of lactobacilli through comparative genomics of 213 strains and associated genera.</title>
        <authorList>
            <person name="Sun Z."/>
            <person name="Harris H.M."/>
            <person name="McCann A."/>
            <person name="Guo C."/>
            <person name="Argimon S."/>
            <person name="Zhang W."/>
            <person name="Yang X."/>
            <person name="Jeffery I.B."/>
            <person name="Cooney J.C."/>
            <person name="Kagawa T.F."/>
            <person name="Liu W."/>
            <person name="Song Y."/>
            <person name="Salvetti E."/>
            <person name="Wrobel A."/>
            <person name="Rasinkangas P."/>
            <person name="Parkhill J."/>
            <person name="Rea M.C."/>
            <person name="O'Sullivan O."/>
            <person name="Ritari J."/>
            <person name="Douillard F.P."/>
            <person name="Paul Ross R."/>
            <person name="Yang R."/>
            <person name="Briner A.E."/>
            <person name="Felis G.E."/>
            <person name="de Vos W.M."/>
            <person name="Barrangou R."/>
            <person name="Klaenhammer T.R."/>
            <person name="Caufield P.W."/>
            <person name="Cui Y."/>
            <person name="Zhang H."/>
            <person name="O'Toole P.W."/>
        </authorList>
    </citation>
    <scope>NUCLEOTIDE SEQUENCE [LARGE SCALE GENOMIC DNA]</scope>
    <source>
        <strain evidence="13 14">DSM 16634</strain>
    </source>
</reference>
<evidence type="ECO:0000256" key="1">
    <source>
        <dbReference type="ARBA" id="ARBA00004141"/>
    </source>
</evidence>
<feature type="transmembrane region" description="Helical" evidence="11">
    <location>
        <begin position="12"/>
        <end position="29"/>
    </location>
</feature>
<evidence type="ECO:0000256" key="3">
    <source>
        <dbReference type="ARBA" id="ARBA00022539"/>
    </source>
</evidence>
<protein>
    <recommendedName>
        <fullName evidence="9">Cd(2+)-exporting ATPase</fullName>
        <ecNumber evidence="9">7.2.2.21</ecNumber>
    </recommendedName>
</protein>
<dbReference type="EC" id="7.2.2.21" evidence="9"/>
<dbReference type="InterPro" id="IPR001757">
    <property type="entry name" value="P_typ_ATPase"/>
</dbReference>
<keyword evidence="6" id="KW-1278">Translocase</keyword>
<organism evidence="13 14">
    <name type="scientific">Ligilactobacillus apodemi DSM 16634 = JCM 16172</name>
    <dbReference type="NCBI Taxonomy" id="1423724"/>
    <lineage>
        <taxon>Bacteria</taxon>
        <taxon>Bacillati</taxon>
        <taxon>Bacillota</taxon>
        <taxon>Bacilli</taxon>
        <taxon>Lactobacillales</taxon>
        <taxon>Lactobacillaceae</taxon>
        <taxon>Ligilactobacillus</taxon>
    </lineage>
</organism>
<dbReference type="RefSeq" id="WP_056957193.1">
    <property type="nucleotide sequence ID" value="NZ_AZFT01000004.1"/>
</dbReference>
<dbReference type="NCBIfam" id="TIGR01512">
    <property type="entry name" value="ATPase-IB2_Cd"/>
    <property type="match status" value="1"/>
</dbReference>
<evidence type="ECO:0000256" key="6">
    <source>
        <dbReference type="ARBA" id="ARBA00022967"/>
    </source>
</evidence>
<name>A0A0R1U1K3_9LACO</name>
<dbReference type="EMBL" id="AZFT01000004">
    <property type="protein sequence ID" value="KRL87271.1"/>
    <property type="molecule type" value="Genomic_DNA"/>
</dbReference>
<dbReference type="SUPFAM" id="SSF81665">
    <property type="entry name" value="Calcium ATPase, transmembrane domain M"/>
    <property type="match status" value="1"/>
</dbReference>
<evidence type="ECO:0000256" key="5">
    <source>
        <dbReference type="ARBA" id="ARBA00022723"/>
    </source>
</evidence>
<keyword evidence="14" id="KW-1185">Reference proteome</keyword>
<dbReference type="InterPro" id="IPR023298">
    <property type="entry name" value="ATPase_P-typ_TM_dom_sf"/>
</dbReference>
<dbReference type="SFLD" id="SFLDF00027">
    <property type="entry name" value="p-type_atpase"/>
    <property type="match status" value="1"/>
</dbReference>
<sequence>MQNIRENKKQITQIILTVLLFILAHVPNVPQLGQFIIYLVAYLIIGASVIKEAVEHLFQGKWFDENFLMMIATVGAFLVKQYPEAVAVMLFYKIGELFEHIAVERSRRSITQLLDIRPEYANLQLETGKTKRVSPAEVKIADMIVVKPGERVPLDGIVVSGEAYLDTAALTGESEPRLSKKDTAILSGSIVQNSILVIKVTKEYGESTVAKILELVENASQQKAPTEKFITKFSQVYTPIVVGLALLLALVPPFLLGQPFETWFYRALVFLVISCPCALVISIPLGFFGGIGAASKQGVLVKGSNYLELLTKIKTLVFDKTGTLTLGQFVVAKVYPSANTTEAEVIKLAALAEQHSPHPIARSIVEYYPGNLTGNEVSEVKEVIGAGVKASYQGKELLVGKAKLLQQEKIKLSQSIPETPGSLVYVAYDGKYLGCLVIEDALKPSSQATIAQLKARQIKPVMLTGDRQQSARLVADKLGITEVKAELLPQDKLEYVQKLQQTTSGKVGFVGDGLNDTPVLTSADVGIAMGALGSDAAIEAADVVLMTDDPAAILSVLKVSQKTKQIVWQNICLALGIKLIFLILGAFGDVSMWEAVFADVGVTLLAVLNTLRIFYRQK</sequence>
<feature type="transmembrane region" description="Helical" evidence="11">
    <location>
        <begin position="567"/>
        <end position="587"/>
    </location>
</feature>
<evidence type="ECO:0000256" key="4">
    <source>
        <dbReference type="ARBA" id="ARBA00022692"/>
    </source>
</evidence>
<evidence type="ECO:0000256" key="10">
    <source>
        <dbReference type="ARBA" id="ARBA00049338"/>
    </source>
</evidence>
<dbReference type="Pfam" id="PF00702">
    <property type="entry name" value="Hydrolase"/>
    <property type="match status" value="1"/>
</dbReference>
<dbReference type="SFLD" id="SFLDS00003">
    <property type="entry name" value="Haloacid_Dehalogenase"/>
    <property type="match status" value="1"/>
</dbReference>
<gene>
    <name evidence="13" type="ORF">FC32_GL001693</name>
</gene>
<feature type="transmembrane region" description="Helical" evidence="11">
    <location>
        <begin position="236"/>
        <end position="257"/>
    </location>
</feature>
<dbReference type="PANTHER" id="PTHR48085:SF5">
    <property type="entry name" value="CADMIUM_ZINC-TRANSPORTING ATPASE HMA4-RELATED"/>
    <property type="match status" value="1"/>
</dbReference>
<dbReference type="eggNOG" id="COG2217">
    <property type="taxonomic scope" value="Bacteria"/>
</dbReference>
<proteinExistence type="inferred from homology"/>
<dbReference type="InterPro" id="IPR059000">
    <property type="entry name" value="ATPase_P-type_domA"/>
</dbReference>
<dbReference type="STRING" id="1423724.FC32_GL001693"/>
<evidence type="ECO:0000259" key="12">
    <source>
        <dbReference type="Pfam" id="PF00122"/>
    </source>
</evidence>
<keyword evidence="3" id="KW-0104">Cadmium</keyword>
<dbReference type="PANTHER" id="PTHR48085">
    <property type="entry name" value="CADMIUM/ZINC-TRANSPORTING ATPASE HMA2-RELATED"/>
    <property type="match status" value="1"/>
</dbReference>
<evidence type="ECO:0000256" key="11">
    <source>
        <dbReference type="RuleBase" id="RU362081"/>
    </source>
</evidence>
<dbReference type="PRINTS" id="PR00119">
    <property type="entry name" value="CATATPASE"/>
</dbReference>
<dbReference type="InterPro" id="IPR023214">
    <property type="entry name" value="HAD_sf"/>
</dbReference>
<feature type="transmembrane region" description="Helical" evidence="11">
    <location>
        <begin position="263"/>
        <end position="288"/>
    </location>
</feature>
<accession>A0A0R1U1K3</accession>
<dbReference type="InterPro" id="IPR023299">
    <property type="entry name" value="ATPase_P-typ_cyto_dom_N"/>
</dbReference>
<comment type="caution">
    <text evidence="13">The sequence shown here is derived from an EMBL/GenBank/DDBJ whole genome shotgun (WGS) entry which is preliminary data.</text>
</comment>